<evidence type="ECO:0000256" key="3">
    <source>
        <dbReference type="ARBA" id="ARBA00022801"/>
    </source>
</evidence>
<accession>A0A835A268</accession>
<feature type="signal peptide" evidence="4">
    <location>
        <begin position="1"/>
        <end position="19"/>
    </location>
</feature>
<keyword evidence="2" id="KW-0645">Protease</keyword>
<evidence type="ECO:0000256" key="2">
    <source>
        <dbReference type="ARBA" id="ARBA00022670"/>
    </source>
</evidence>
<keyword evidence="3" id="KW-0378">Hydrolase</keyword>
<protein>
    <recommendedName>
        <fullName evidence="5">Ubiquitin-like protease family profile domain-containing protein</fullName>
    </recommendedName>
</protein>
<comment type="caution">
    <text evidence="6">The sequence shown here is derived from an EMBL/GenBank/DDBJ whole genome shotgun (WGS) entry which is preliminary data.</text>
</comment>
<dbReference type="Proteomes" id="UP000636709">
    <property type="component" value="Unassembled WGS sequence"/>
</dbReference>
<dbReference type="Gene3D" id="3.40.395.10">
    <property type="entry name" value="Adenoviral Proteinase, Chain A"/>
    <property type="match status" value="1"/>
</dbReference>
<evidence type="ECO:0000313" key="7">
    <source>
        <dbReference type="Proteomes" id="UP000636709"/>
    </source>
</evidence>
<keyword evidence="4" id="KW-0732">Signal</keyword>
<dbReference type="PROSITE" id="PS50600">
    <property type="entry name" value="ULP_PROTEASE"/>
    <property type="match status" value="1"/>
</dbReference>
<comment type="similarity">
    <text evidence="1">Belongs to the peptidase C48 family.</text>
</comment>
<organism evidence="6 7">
    <name type="scientific">Digitaria exilis</name>
    <dbReference type="NCBI Taxonomy" id="1010633"/>
    <lineage>
        <taxon>Eukaryota</taxon>
        <taxon>Viridiplantae</taxon>
        <taxon>Streptophyta</taxon>
        <taxon>Embryophyta</taxon>
        <taxon>Tracheophyta</taxon>
        <taxon>Spermatophyta</taxon>
        <taxon>Magnoliopsida</taxon>
        <taxon>Liliopsida</taxon>
        <taxon>Poales</taxon>
        <taxon>Poaceae</taxon>
        <taxon>PACMAD clade</taxon>
        <taxon>Panicoideae</taxon>
        <taxon>Panicodae</taxon>
        <taxon>Paniceae</taxon>
        <taxon>Anthephorinae</taxon>
        <taxon>Digitaria</taxon>
    </lineage>
</organism>
<keyword evidence="7" id="KW-1185">Reference proteome</keyword>
<gene>
    <name evidence="6" type="ORF">HU200_066457</name>
</gene>
<dbReference type="GO" id="GO:0008234">
    <property type="term" value="F:cysteine-type peptidase activity"/>
    <property type="evidence" value="ECO:0007669"/>
    <property type="project" value="InterPro"/>
</dbReference>
<evidence type="ECO:0000313" key="6">
    <source>
        <dbReference type="EMBL" id="KAF8644462.1"/>
    </source>
</evidence>
<reference evidence="6" key="1">
    <citation type="submission" date="2020-07" db="EMBL/GenBank/DDBJ databases">
        <title>Genome sequence and genetic diversity analysis of an under-domesticated orphan crop, white fonio (Digitaria exilis).</title>
        <authorList>
            <person name="Bennetzen J.L."/>
            <person name="Chen S."/>
            <person name="Ma X."/>
            <person name="Wang X."/>
            <person name="Yssel A.E.J."/>
            <person name="Chaluvadi S.R."/>
            <person name="Johnson M."/>
            <person name="Gangashetty P."/>
            <person name="Hamidou F."/>
            <person name="Sanogo M.D."/>
            <person name="Zwaenepoel A."/>
            <person name="Wallace J."/>
            <person name="Van De Peer Y."/>
            <person name="Van Deynze A."/>
        </authorList>
    </citation>
    <scope>NUCLEOTIDE SEQUENCE</scope>
    <source>
        <tissue evidence="6">Leaves</tissue>
    </source>
</reference>
<proteinExistence type="inferred from homology"/>
<dbReference type="PANTHER" id="PTHR36479:SF10">
    <property type="entry name" value="UBIQUITIN-LIKE PROTEASE FAMILY PROFILE DOMAIN-CONTAINING PROTEIN"/>
    <property type="match status" value="1"/>
</dbReference>
<dbReference type="Pfam" id="PF02902">
    <property type="entry name" value="Peptidase_C48"/>
    <property type="match status" value="1"/>
</dbReference>
<dbReference type="EMBL" id="JACEFO010003092">
    <property type="protein sequence ID" value="KAF8644462.1"/>
    <property type="molecule type" value="Genomic_DNA"/>
</dbReference>
<dbReference type="PANTHER" id="PTHR36479">
    <property type="entry name" value="ULP_PROTEASE DOMAIN-CONTAINING PROTEIN"/>
    <property type="match status" value="1"/>
</dbReference>
<dbReference type="SUPFAM" id="SSF54001">
    <property type="entry name" value="Cysteine proteinases"/>
    <property type="match status" value="1"/>
</dbReference>
<feature type="chain" id="PRO_5032523387" description="Ubiquitin-like protease family profile domain-containing protein" evidence="4">
    <location>
        <begin position="20"/>
        <end position="150"/>
    </location>
</feature>
<dbReference type="AlphaFoldDB" id="A0A835A268"/>
<evidence type="ECO:0000256" key="1">
    <source>
        <dbReference type="ARBA" id="ARBA00005234"/>
    </source>
</evidence>
<name>A0A835A268_9POAL</name>
<dbReference type="InterPro" id="IPR003653">
    <property type="entry name" value="Peptidase_C48_C"/>
</dbReference>
<dbReference type="GO" id="GO:0006508">
    <property type="term" value="P:proteolysis"/>
    <property type="evidence" value="ECO:0007669"/>
    <property type="project" value="UniProtKB-KW"/>
</dbReference>
<evidence type="ECO:0000259" key="5">
    <source>
        <dbReference type="PROSITE" id="PS50600"/>
    </source>
</evidence>
<dbReference type="OrthoDB" id="689169at2759"/>
<feature type="domain" description="Ubiquitin-like protease family profile" evidence="5">
    <location>
        <begin position="1"/>
        <end position="109"/>
    </location>
</feature>
<evidence type="ECO:0000256" key="4">
    <source>
        <dbReference type="SAM" id="SignalP"/>
    </source>
</evidence>
<sequence length="150" mass="17879">MLLCFLQVMFPVLQKLVVGDEHSGHYFLIVLNLRNKRFEVFDSMRTLDADKALLDCCMTIITSVKELWKTDYPNTRHPIDDYQLFDVNITKQRNNHDCGYYMLLHAQYWNGRSVCNIQDKDMAAIRKVVTHKWLMYEENDTDWKKILNLV</sequence>
<dbReference type="InterPro" id="IPR038765">
    <property type="entry name" value="Papain-like_cys_pep_sf"/>
</dbReference>